<feature type="transmembrane region" description="Helical" evidence="6">
    <location>
        <begin position="72"/>
        <end position="91"/>
    </location>
</feature>
<comment type="similarity">
    <text evidence="2">Belongs to the GtrA family.</text>
</comment>
<keyword evidence="9" id="KW-1185">Reference proteome</keyword>
<comment type="caution">
    <text evidence="8">The sequence shown here is derived from an EMBL/GenBank/DDBJ whole genome shotgun (WGS) entry which is preliminary data.</text>
</comment>
<feature type="domain" description="GtrA/DPMS transmembrane" evidence="7">
    <location>
        <begin position="8"/>
        <end position="126"/>
    </location>
</feature>
<dbReference type="PANTHER" id="PTHR38459:SF1">
    <property type="entry name" value="PROPHAGE BACTOPRENOL-LINKED GLUCOSE TRANSLOCASE HOMOLOG"/>
    <property type="match status" value="1"/>
</dbReference>
<evidence type="ECO:0000256" key="6">
    <source>
        <dbReference type="SAM" id="Phobius"/>
    </source>
</evidence>
<sequence>MLVRQIIRFGMVGGVGFVIDGGMLWLLLACGLNPYIARAFSFPFAVVATWALNRSWTFATAGRSRKLRQFNLYLTVQLIGAAANFSVYTLVVHRFSGAGATILLGLLLGSFVGMFINFWGARQIAFRHEN</sequence>
<organism evidence="8 9">
    <name type="scientific">Yoonia maritima</name>
    <dbReference type="NCBI Taxonomy" id="1435347"/>
    <lineage>
        <taxon>Bacteria</taxon>
        <taxon>Pseudomonadati</taxon>
        <taxon>Pseudomonadota</taxon>
        <taxon>Alphaproteobacteria</taxon>
        <taxon>Rhodobacterales</taxon>
        <taxon>Paracoccaceae</taxon>
        <taxon>Yoonia</taxon>
    </lineage>
</organism>
<feature type="transmembrane region" description="Helical" evidence="6">
    <location>
        <begin position="35"/>
        <end position="52"/>
    </location>
</feature>
<keyword evidence="3 6" id="KW-0812">Transmembrane</keyword>
<accession>A0A2T0VZ54</accession>
<dbReference type="RefSeq" id="WP_106357210.1">
    <property type="nucleotide sequence ID" value="NZ_PVTP01000005.1"/>
</dbReference>
<dbReference type="InterPro" id="IPR051401">
    <property type="entry name" value="GtrA_CellWall_Glycosyl"/>
</dbReference>
<evidence type="ECO:0000259" key="7">
    <source>
        <dbReference type="Pfam" id="PF04138"/>
    </source>
</evidence>
<comment type="subcellular location">
    <subcellularLocation>
        <location evidence="1">Membrane</location>
        <topology evidence="1">Multi-pass membrane protein</topology>
    </subcellularLocation>
</comment>
<dbReference type="EMBL" id="PVTP01000005">
    <property type="protein sequence ID" value="PRY77647.1"/>
    <property type="molecule type" value="Genomic_DNA"/>
</dbReference>
<proteinExistence type="inferred from homology"/>
<dbReference type="PANTHER" id="PTHR38459">
    <property type="entry name" value="PROPHAGE BACTOPRENOL-LINKED GLUCOSE TRANSLOCASE HOMOLOG"/>
    <property type="match status" value="1"/>
</dbReference>
<dbReference type="GO" id="GO:0000271">
    <property type="term" value="P:polysaccharide biosynthetic process"/>
    <property type="evidence" value="ECO:0007669"/>
    <property type="project" value="InterPro"/>
</dbReference>
<dbReference type="InterPro" id="IPR007267">
    <property type="entry name" value="GtrA_DPMS_TM"/>
</dbReference>
<evidence type="ECO:0000256" key="4">
    <source>
        <dbReference type="ARBA" id="ARBA00022989"/>
    </source>
</evidence>
<evidence type="ECO:0000256" key="3">
    <source>
        <dbReference type="ARBA" id="ARBA00022692"/>
    </source>
</evidence>
<dbReference type="GO" id="GO:0005886">
    <property type="term" value="C:plasma membrane"/>
    <property type="evidence" value="ECO:0007669"/>
    <property type="project" value="TreeGrafter"/>
</dbReference>
<dbReference type="AlphaFoldDB" id="A0A2T0VZ54"/>
<dbReference type="Proteomes" id="UP000238007">
    <property type="component" value="Unassembled WGS sequence"/>
</dbReference>
<reference evidence="8 9" key="1">
    <citation type="submission" date="2018-03" db="EMBL/GenBank/DDBJ databases">
        <title>Genomic Encyclopedia of Archaeal and Bacterial Type Strains, Phase II (KMG-II): from individual species to whole genera.</title>
        <authorList>
            <person name="Goeker M."/>
        </authorList>
    </citation>
    <scope>NUCLEOTIDE SEQUENCE [LARGE SCALE GENOMIC DNA]</scope>
    <source>
        <strain evidence="8 9">DSM 101533</strain>
    </source>
</reference>
<evidence type="ECO:0000256" key="2">
    <source>
        <dbReference type="ARBA" id="ARBA00009399"/>
    </source>
</evidence>
<evidence type="ECO:0000313" key="8">
    <source>
        <dbReference type="EMBL" id="PRY77647.1"/>
    </source>
</evidence>
<name>A0A2T0VZ54_9RHOB</name>
<feature type="transmembrane region" description="Helical" evidence="6">
    <location>
        <begin position="7"/>
        <end position="29"/>
    </location>
</feature>
<evidence type="ECO:0000256" key="5">
    <source>
        <dbReference type="ARBA" id="ARBA00023136"/>
    </source>
</evidence>
<keyword evidence="4 6" id="KW-1133">Transmembrane helix</keyword>
<protein>
    <submittedName>
        <fullName evidence="8">Putative flippase GtrA</fullName>
    </submittedName>
</protein>
<evidence type="ECO:0000313" key="9">
    <source>
        <dbReference type="Proteomes" id="UP000238007"/>
    </source>
</evidence>
<feature type="transmembrane region" description="Helical" evidence="6">
    <location>
        <begin position="97"/>
        <end position="120"/>
    </location>
</feature>
<dbReference type="Pfam" id="PF04138">
    <property type="entry name" value="GtrA_DPMS_TM"/>
    <property type="match status" value="1"/>
</dbReference>
<keyword evidence="5 6" id="KW-0472">Membrane</keyword>
<evidence type="ECO:0000256" key="1">
    <source>
        <dbReference type="ARBA" id="ARBA00004141"/>
    </source>
</evidence>
<gene>
    <name evidence="8" type="ORF">CLV80_105130</name>
</gene>